<evidence type="ECO:0000313" key="2">
    <source>
        <dbReference type="EMBL" id="GFC61908.1"/>
    </source>
</evidence>
<evidence type="ECO:0000256" key="1">
    <source>
        <dbReference type="SAM" id="MobiDB-lite"/>
    </source>
</evidence>
<accession>A0A699QDR6</accession>
<dbReference type="AlphaFoldDB" id="A0A699QDR6"/>
<feature type="compositionally biased region" description="Low complexity" evidence="1">
    <location>
        <begin position="45"/>
        <end position="56"/>
    </location>
</feature>
<feature type="region of interest" description="Disordered" evidence="1">
    <location>
        <begin position="30"/>
        <end position="76"/>
    </location>
</feature>
<reference evidence="2" key="1">
    <citation type="journal article" date="2019" name="Sci. Rep.">
        <title>Draft genome of Tanacetum cinerariifolium, the natural source of mosquito coil.</title>
        <authorList>
            <person name="Yamashiro T."/>
            <person name="Shiraishi A."/>
            <person name="Satake H."/>
            <person name="Nakayama K."/>
        </authorList>
    </citation>
    <scope>NUCLEOTIDE SEQUENCE</scope>
</reference>
<protein>
    <submittedName>
        <fullName evidence="2">Uncharacterized protein</fullName>
    </submittedName>
</protein>
<name>A0A699QDR6_TANCI</name>
<organism evidence="2">
    <name type="scientific">Tanacetum cinerariifolium</name>
    <name type="common">Dalmatian daisy</name>
    <name type="synonym">Chrysanthemum cinerariifolium</name>
    <dbReference type="NCBI Taxonomy" id="118510"/>
    <lineage>
        <taxon>Eukaryota</taxon>
        <taxon>Viridiplantae</taxon>
        <taxon>Streptophyta</taxon>
        <taxon>Embryophyta</taxon>
        <taxon>Tracheophyta</taxon>
        <taxon>Spermatophyta</taxon>
        <taxon>Magnoliopsida</taxon>
        <taxon>eudicotyledons</taxon>
        <taxon>Gunneridae</taxon>
        <taxon>Pentapetalae</taxon>
        <taxon>asterids</taxon>
        <taxon>campanulids</taxon>
        <taxon>Asterales</taxon>
        <taxon>Asteraceae</taxon>
        <taxon>Asteroideae</taxon>
        <taxon>Anthemideae</taxon>
        <taxon>Anthemidinae</taxon>
        <taxon>Tanacetum</taxon>
    </lineage>
</organism>
<comment type="caution">
    <text evidence="2">The sequence shown here is derived from an EMBL/GenBank/DDBJ whole genome shotgun (WGS) entry which is preliminary data.</text>
</comment>
<gene>
    <name evidence="2" type="ORF">Tci_833878</name>
</gene>
<sequence length="97" mass="10106">MRRASKGYSGVDIPLFQTMLVQGPILQGQGSTVAVESHHTPSGAPTTSQPPLSSPSKILIRQETEVPQPSSLTHTHVADEAASTGVDVRHGGAANCH</sequence>
<feature type="compositionally biased region" description="Polar residues" evidence="1">
    <location>
        <begin position="65"/>
        <end position="74"/>
    </location>
</feature>
<dbReference type="EMBL" id="BKCJ010991671">
    <property type="protein sequence ID" value="GFC61908.1"/>
    <property type="molecule type" value="Genomic_DNA"/>
</dbReference>
<proteinExistence type="predicted"/>